<evidence type="ECO:0000313" key="4">
    <source>
        <dbReference type="Proteomes" id="UP001629156"/>
    </source>
</evidence>
<feature type="transmembrane region" description="Helical" evidence="1">
    <location>
        <begin position="39"/>
        <end position="57"/>
    </location>
</feature>
<evidence type="ECO:0000313" key="3">
    <source>
        <dbReference type="EMBL" id="MFL9843108.1"/>
    </source>
</evidence>
<dbReference type="EMBL" id="JBELPZ010000001">
    <property type="protein sequence ID" value="MFL9843108.1"/>
    <property type="molecule type" value="Genomic_DNA"/>
</dbReference>
<gene>
    <name evidence="3" type="ORF">ABS766_01630</name>
</gene>
<keyword evidence="1" id="KW-0812">Transmembrane</keyword>
<dbReference type="Proteomes" id="UP001629156">
    <property type="component" value="Unassembled WGS sequence"/>
</dbReference>
<feature type="transmembrane region" description="Helical" evidence="1">
    <location>
        <begin position="99"/>
        <end position="116"/>
    </location>
</feature>
<comment type="caution">
    <text evidence="3">The sequence shown here is derived from an EMBL/GenBank/DDBJ whole genome shotgun (WGS) entry which is preliminary data.</text>
</comment>
<feature type="transmembrane region" description="Helical" evidence="1">
    <location>
        <begin position="69"/>
        <end position="87"/>
    </location>
</feature>
<dbReference type="PANTHER" id="PTHR28008:SF1">
    <property type="entry name" value="DOMAIN PROTEIN, PUTATIVE (AFU_ORTHOLOGUE AFUA_3G10980)-RELATED"/>
    <property type="match status" value="1"/>
</dbReference>
<dbReference type="PROSITE" id="PS51257">
    <property type="entry name" value="PROKAR_LIPOPROTEIN"/>
    <property type="match status" value="1"/>
</dbReference>
<name>A0ABW8YVI7_9FLAO</name>
<proteinExistence type="predicted"/>
<organism evidence="3 4">
    <name type="scientific">Flavobacterium rhizosphaerae</name>
    <dbReference type="NCBI Taxonomy" id="3163298"/>
    <lineage>
        <taxon>Bacteria</taxon>
        <taxon>Pseudomonadati</taxon>
        <taxon>Bacteroidota</taxon>
        <taxon>Flavobacteriia</taxon>
        <taxon>Flavobacteriales</taxon>
        <taxon>Flavobacteriaceae</taxon>
        <taxon>Flavobacterium</taxon>
    </lineage>
</organism>
<feature type="domain" description="VanZ-like" evidence="2">
    <location>
        <begin position="41"/>
        <end position="115"/>
    </location>
</feature>
<dbReference type="Pfam" id="PF04892">
    <property type="entry name" value="VanZ"/>
    <property type="match status" value="1"/>
</dbReference>
<reference evidence="3 4" key="1">
    <citation type="submission" date="2024-06" db="EMBL/GenBank/DDBJ databases">
        <authorList>
            <person name="Kaempfer P."/>
            <person name="Viver T."/>
        </authorList>
    </citation>
    <scope>NUCLEOTIDE SEQUENCE [LARGE SCALE GENOMIC DNA]</scope>
    <source>
        <strain evidence="3 4">ST-119</strain>
    </source>
</reference>
<dbReference type="InterPro" id="IPR006976">
    <property type="entry name" value="VanZ-like"/>
</dbReference>
<dbReference type="RefSeq" id="WP_408083340.1">
    <property type="nucleotide sequence ID" value="NZ_JBELPZ010000001.1"/>
</dbReference>
<dbReference type="NCBIfam" id="NF037970">
    <property type="entry name" value="vanZ_1"/>
    <property type="match status" value="1"/>
</dbReference>
<dbReference type="PANTHER" id="PTHR28008">
    <property type="entry name" value="DOMAIN PROTEIN, PUTATIVE (AFU_ORTHOLOGUE AFUA_3G10980)-RELATED"/>
    <property type="match status" value="1"/>
</dbReference>
<keyword evidence="4" id="KW-1185">Reference proteome</keyword>
<keyword evidence="1" id="KW-0472">Membrane</keyword>
<accession>A0ABW8YVI7</accession>
<protein>
    <submittedName>
        <fullName evidence="3">VanZ family protein</fullName>
    </submittedName>
</protein>
<sequence>MHKTYLGAALLWTVGIAVSCLVKMSTFENKVISLEHKDKFIHCTFYFGFTVLWYLALVKTDKQKMRLKVFIAAVLYGITIELCQGLFTADRSADVTDALANTIGSAIAITVIWLISKIKK</sequence>
<evidence type="ECO:0000259" key="2">
    <source>
        <dbReference type="Pfam" id="PF04892"/>
    </source>
</evidence>
<keyword evidence="1" id="KW-1133">Transmembrane helix</keyword>
<evidence type="ECO:0000256" key="1">
    <source>
        <dbReference type="SAM" id="Phobius"/>
    </source>
</evidence>